<proteinExistence type="predicted"/>
<dbReference type="Proteomes" id="UP000000311">
    <property type="component" value="Unassembled WGS sequence"/>
</dbReference>
<protein>
    <recommendedName>
        <fullName evidence="4">Aftiphilin</fullName>
    </recommendedName>
</protein>
<keyword evidence="3" id="KW-1185">Reference proteome</keyword>
<reference evidence="2 3" key="1">
    <citation type="journal article" date="2010" name="Science">
        <title>Genomic comparison of the ants Camponotus floridanus and Harpegnathos saltator.</title>
        <authorList>
            <person name="Bonasio R."/>
            <person name="Zhang G."/>
            <person name="Ye C."/>
            <person name="Mutti N.S."/>
            <person name="Fang X."/>
            <person name="Qin N."/>
            <person name="Donahue G."/>
            <person name="Yang P."/>
            <person name="Li Q."/>
            <person name="Li C."/>
            <person name="Zhang P."/>
            <person name="Huang Z."/>
            <person name="Berger S.L."/>
            <person name="Reinberg D."/>
            <person name="Wang J."/>
            <person name="Liebig J."/>
        </authorList>
    </citation>
    <scope>NUCLEOTIDE SEQUENCE [LARGE SCALE GENOMIC DNA]</scope>
    <source>
        <strain evidence="3">C129</strain>
    </source>
</reference>
<accession>E2AB62</accession>
<name>E2AB62_CAMFO</name>
<organism evidence="3">
    <name type="scientific">Camponotus floridanus</name>
    <name type="common">Florida carpenter ant</name>
    <dbReference type="NCBI Taxonomy" id="104421"/>
    <lineage>
        <taxon>Eukaryota</taxon>
        <taxon>Metazoa</taxon>
        <taxon>Ecdysozoa</taxon>
        <taxon>Arthropoda</taxon>
        <taxon>Hexapoda</taxon>
        <taxon>Insecta</taxon>
        <taxon>Pterygota</taxon>
        <taxon>Neoptera</taxon>
        <taxon>Endopterygota</taxon>
        <taxon>Hymenoptera</taxon>
        <taxon>Apocrita</taxon>
        <taxon>Aculeata</taxon>
        <taxon>Formicoidea</taxon>
        <taxon>Formicidae</taxon>
        <taxon>Formicinae</taxon>
        <taxon>Camponotus</taxon>
    </lineage>
</organism>
<evidence type="ECO:0000313" key="2">
    <source>
        <dbReference type="EMBL" id="EFN69338.1"/>
    </source>
</evidence>
<dbReference type="AlphaFoldDB" id="E2AB62"/>
<feature type="compositionally biased region" description="Basic and acidic residues" evidence="1">
    <location>
        <begin position="197"/>
        <end position="211"/>
    </location>
</feature>
<evidence type="ECO:0008006" key="4">
    <source>
        <dbReference type="Google" id="ProtNLM"/>
    </source>
</evidence>
<dbReference type="InParanoid" id="E2AB62"/>
<gene>
    <name evidence="2" type="ORF">EAG_01078</name>
</gene>
<dbReference type="OrthoDB" id="7701312at2759"/>
<evidence type="ECO:0000313" key="3">
    <source>
        <dbReference type="Proteomes" id="UP000000311"/>
    </source>
</evidence>
<sequence>MLFCGWGCYMILRNYYFQATENEVTDIICEKYPVFESVPEEQKSHPTTDMPYSRVTFVKPQVTNKLNNFLGVELSKEQDKTIEIDVDIPTSTPNSISMISNNMVKVSNINNILKSSPEDSVYDKEIMKNLMSSKISSTTEYTDKIINTNNNKDSVNSKFFEKLQNIAKSSNDFQWFENNYDFKDLINKDLIKDAVQDNHDGESSSRDRNDEQINTPFDSDLVICPPYQSYESSDMSPEHSIKDSSTSQAVSIPEFIEQIKNIYNNDGTENKDKHNTDDSNMLMSASSDVSMFGSNDYLDGFEWPNVMPNLQDYHSDYQSEITANVKQEEEKRKFMKNIESLFNFEFLQPKIQDSVDSSTSNDKFQWFNAPPVSANDLQLGLKDISESSQTQNPSLGDTIKGMNIINAFIPEKDKFHNKCQIEVKQFIMFEIFRINCSGTMFDEQWNLVPPPTLTTDSSNVINSKDIFGLSVDDYNNDYDKDESEQLKDDSDFIFNENFDKEVTSLQHSAPEVTDGITTSMPSLFDFPFKKSFNRTEIDKHDGIHSSNQEKIKEEISSSSTTIPSFTSTADSDFNLDFNTELQEIFDTLQTKKLKAIKDYSDYRNICSIFPQLCSIPPNSDRLHVNLKLLIRNHDNSY</sequence>
<dbReference type="EMBL" id="GL438234">
    <property type="protein sequence ID" value="EFN69338.1"/>
    <property type="molecule type" value="Genomic_DNA"/>
</dbReference>
<evidence type="ECO:0000256" key="1">
    <source>
        <dbReference type="SAM" id="MobiDB-lite"/>
    </source>
</evidence>
<feature type="region of interest" description="Disordered" evidence="1">
    <location>
        <begin position="197"/>
        <end position="223"/>
    </location>
</feature>